<proteinExistence type="predicted"/>
<accession>A0A9Q9Y0Z4</accession>
<evidence type="ECO:0000256" key="1">
    <source>
        <dbReference type="SAM" id="MobiDB-lite"/>
    </source>
</evidence>
<dbReference type="GeneID" id="122144271"/>
<dbReference type="Proteomes" id="UP001155660">
    <property type="component" value="Unplaced"/>
</dbReference>
<dbReference type="InterPro" id="IPR001507">
    <property type="entry name" value="ZP_dom"/>
</dbReference>
<evidence type="ECO:0000259" key="2">
    <source>
        <dbReference type="PROSITE" id="PS51034"/>
    </source>
</evidence>
<evidence type="ECO:0000313" key="3">
    <source>
        <dbReference type="RefSeq" id="XP_042610976.1"/>
    </source>
</evidence>
<feature type="region of interest" description="Disordered" evidence="1">
    <location>
        <begin position="58"/>
        <end position="83"/>
    </location>
</feature>
<dbReference type="InterPro" id="IPR055356">
    <property type="entry name" value="ZP-N"/>
</dbReference>
<name>A0A9Q9Y0Z4_CYPCA</name>
<reference evidence="3" key="1">
    <citation type="submission" date="2025-08" db="UniProtKB">
        <authorList>
            <consortium name="RefSeq"/>
        </authorList>
    </citation>
    <scope>IDENTIFICATION</scope>
    <source>
        <tissue evidence="3">Muscle</tissue>
    </source>
</reference>
<dbReference type="RefSeq" id="XP_042610976.1">
    <property type="nucleotide sequence ID" value="XM_042755042.1"/>
</dbReference>
<protein>
    <submittedName>
        <fullName evidence="3">Transforming growth factor beta receptor type 3-like</fullName>
    </submittedName>
</protein>
<sequence>MFQSQLLSLPDLGIMDQGMFPPELSILFNTNPLPKPSARDPSARNRFPFPFLPSAGQGLSFPPLTPSMEEHDHQAGGPEEQQGASNVGFNVQCEKNKMVVSINKETLQANGFGKPNITLQDSQCKATSNNTHYILETPLSGCPNHQNSLPAQPQWSFISIQFEY</sequence>
<dbReference type="PROSITE" id="PS51034">
    <property type="entry name" value="ZP_2"/>
    <property type="match status" value="1"/>
</dbReference>
<dbReference type="OrthoDB" id="8958005at2759"/>
<dbReference type="KEGG" id="ccar:122144271"/>
<feature type="domain" description="ZP" evidence="2">
    <location>
        <begin position="92"/>
        <end position="164"/>
    </location>
</feature>
<dbReference type="AlphaFoldDB" id="A0A9Q9Y0Z4"/>
<gene>
    <name evidence="3" type="primary">LOC122144271</name>
</gene>
<dbReference type="Pfam" id="PF23344">
    <property type="entry name" value="ZP-N"/>
    <property type="match status" value="1"/>
</dbReference>
<organism evidence="3">
    <name type="scientific">Cyprinus carpio</name>
    <name type="common">Common carp</name>
    <dbReference type="NCBI Taxonomy" id="7962"/>
    <lineage>
        <taxon>Eukaryota</taxon>
        <taxon>Metazoa</taxon>
        <taxon>Chordata</taxon>
        <taxon>Craniata</taxon>
        <taxon>Vertebrata</taxon>
        <taxon>Euteleostomi</taxon>
        <taxon>Actinopterygii</taxon>
        <taxon>Neopterygii</taxon>
        <taxon>Teleostei</taxon>
        <taxon>Ostariophysi</taxon>
        <taxon>Cypriniformes</taxon>
        <taxon>Cyprinidae</taxon>
        <taxon>Cyprininae</taxon>
        <taxon>Cyprinus</taxon>
    </lineage>
</organism>